<name>A0A4V2SN50_9BACL</name>
<organism evidence="7 8">
    <name type="scientific">Scopulibacillus darangshiensis</name>
    <dbReference type="NCBI Taxonomy" id="442528"/>
    <lineage>
        <taxon>Bacteria</taxon>
        <taxon>Bacillati</taxon>
        <taxon>Bacillota</taxon>
        <taxon>Bacilli</taxon>
        <taxon>Bacillales</taxon>
        <taxon>Sporolactobacillaceae</taxon>
        <taxon>Scopulibacillus</taxon>
    </lineage>
</organism>
<evidence type="ECO:0000256" key="2">
    <source>
        <dbReference type="ARBA" id="ARBA00022801"/>
    </source>
</evidence>
<dbReference type="PANTHER" id="PTHR11070">
    <property type="entry name" value="UVRD / RECB / PCRA DNA HELICASE FAMILY MEMBER"/>
    <property type="match status" value="1"/>
</dbReference>
<sequence>MSGNNKEWQEERERLVVIKGIIEQKQDRLKDQAGDLRQGIISFRKNFWDDVTVNIDEPDDIIETEASIRQQAEVLSERERNHGRMHARMKTLDRLQHSPYFGRIDFLEENDREADQIYIGIASLMDEKDEDFLIYDWRAPISSLYYDYYPGPVHYRTPEGSISGDMMLKRQFIIKHGVLEGLFDTGVTIGDQLLQELLGAHASTKMKNIVATIQKEQNQIIRNEKSKILIVQGVAGSGKTSAALQRVAYLLYTHRETLNNGNMVLFSPNPLFNSYVRSVLPELGEENIRQTTYNEYIEERLGDSFRFEDSFEQMENFLVNGDSADSQNRMANILIKSSLAFKKVIDKYTTVLAREGLIFKDITFRGRTLLEARVINDYFYGLSSSMSIRSRMEFVAEWLLAKLKEIERSEWQEQWVESEVQLLDKEDYLVAFKKLQKKNPWTDDSFDDFDREQEILGEMVVKRRFKPIKDDIKRLAFIDIKSTYCQLFKSGGEPFVKADTENWDQICKFTLEQLDRNDLTWEDVTPYLYFQTQLLGRNIYSNIRHVSIDEAQDYSPFQFAYLKVLFPNAKMTLLGDFNQAIYAHALNTASFFSSEMSITEPYEKITLTRSYRSTRPIVEFTKKLVKEGERIVPFNRDGDKPTLTQAEDAKSVHKKILDRVNNLQSKGLQTIAVICKTMAECIEAYDELRNRTAIQLMDRETHAFTKGTVIIPAYLAKGIEFDAVIIYDASRTKYSKESERKLFYTACTRAMHELHLFSLGEVSPFLEKIPHSSYNKLV</sequence>
<feature type="binding site" evidence="5">
    <location>
        <begin position="233"/>
        <end position="240"/>
    </location>
    <ligand>
        <name>ATP</name>
        <dbReference type="ChEBI" id="CHEBI:30616"/>
    </ligand>
</feature>
<evidence type="ECO:0000313" key="8">
    <source>
        <dbReference type="Proteomes" id="UP000295416"/>
    </source>
</evidence>
<evidence type="ECO:0000256" key="5">
    <source>
        <dbReference type="PROSITE-ProRule" id="PRU00560"/>
    </source>
</evidence>
<dbReference type="GO" id="GO:0005524">
    <property type="term" value="F:ATP binding"/>
    <property type="evidence" value="ECO:0007669"/>
    <property type="project" value="UniProtKB-UniRule"/>
</dbReference>
<accession>A0A4V2SN50</accession>
<dbReference type="PANTHER" id="PTHR11070:SF17">
    <property type="entry name" value="DNA HELICASE IV"/>
    <property type="match status" value="1"/>
</dbReference>
<dbReference type="InterPro" id="IPR014016">
    <property type="entry name" value="UvrD-like_ATP-bd"/>
</dbReference>
<dbReference type="InterPro" id="IPR027417">
    <property type="entry name" value="P-loop_NTPase"/>
</dbReference>
<keyword evidence="1 5" id="KW-0547">Nucleotide-binding</keyword>
<feature type="domain" description="UvrD-like helicase ATP-binding" evidence="6">
    <location>
        <begin position="212"/>
        <end position="614"/>
    </location>
</feature>
<dbReference type="GO" id="GO:0000725">
    <property type="term" value="P:recombinational repair"/>
    <property type="evidence" value="ECO:0007669"/>
    <property type="project" value="TreeGrafter"/>
</dbReference>
<dbReference type="GO" id="GO:0005829">
    <property type="term" value="C:cytosol"/>
    <property type="evidence" value="ECO:0007669"/>
    <property type="project" value="TreeGrafter"/>
</dbReference>
<dbReference type="Proteomes" id="UP000295416">
    <property type="component" value="Unassembled WGS sequence"/>
</dbReference>
<dbReference type="GO" id="GO:0003677">
    <property type="term" value="F:DNA binding"/>
    <property type="evidence" value="ECO:0007669"/>
    <property type="project" value="InterPro"/>
</dbReference>
<keyword evidence="3 5" id="KW-0347">Helicase</keyword>
<evidence type="ECO:0000259" key="6">
    <source>
        <dbReference type="PROSITE" id="PS51198"/>
    </source>
</evidence>
<dbReference type="Pfam" id="PF00580">
    <property type="entry name" value="UvrD-helicase"/>
    <property type="match status" value="1"/>
</dbReference>
<dbReference type="RefSeq" id="WP_132745472.1">
    <property type="nucleotide sequence ID" value="NZ_SLXK01000008.1"/>
</dbReference>
<dbReference type="NCBIfam" id="NF041464">
    <property type="entry name" value="HelD_BACSU"/>
    <property type="match status" value="1"/>
</dbReference>
<comment type="caution">
    <text evidence="7">The sequence shown here is derived from an EMBL/GenBank/DDBJ whole genome shotgun (WGS) entry which is preliminary data.</text>
</comment>
<dbReference type="GO" id="GO:0016787">
    <property type="term" value="F:hydrolase activity"/>
    <property type="evidence" value="ECO:0007669"/>
    <property type="project" value="UniProtKB-UniRule"/>
</dbReference>
<dbReference type="GO" id="GO:0043138">
    <property type="term" value="F:3'-5' DNA helicase activity"/>
    <property type="evidence" value="ECO:0007669"/>
    <property type="project" value="TreeGrafter"/>
</dbReference>
<dbReference type="PROSITE" id="PS51198">
    <property type="entry name" value="UVRD_HELICASE_ATP_BIND"/>
    <property type="match status" value="1"/>
</dbReference>
<protein>
    <submittedName>
        <fullName evidence="7">DNA helicase-2/ATP-dependent DNA helicase PcrA</fullName>
    </submittedName>
</protein>
<evidence type="ECO:0000256" key="4">
    <source>
        <dbReference type="ARBA" id="ARBA00022840"/>
    </source>
</evidence>
<keyword evidence="8" id="KW-1185">Reference proteome</keyword>
<proteinExistence type="predicted"/>
<dbReference type="Gene3D" id="3.40.50.300">
    <property type="entry name" value="P-loop containing nucleotide triphosphate hydrolases"/>
    <property type="match status" value="3"/>
</dbReference>
<dbReference type="Pfam" id="PF13538">
    <property type="entry name" value="UvrD_C_2"/>
    <property type="match status" value="1"/>
</dbReference>
<gene>
    <name evidence="7" type="ORF">EV207_108140</name>
</gene>
<evidence type="ECO:0000256" key="3">
    <source>
        <dbReference type="ARBA" id="ARBA00022806"/>
    </source>
</evidence>
<keyword evidence="2 5" id="KW-0378">Hydrolase</keyword>
<dbReference type="AlphaFoldDB" id="A0A4V2SN50"/>
<keyword evidence="4 5" id="KW-0067">ATP-binding</keyword>
<dbReference type="EMBL" id="SLXK01000008">
    <property type="protein sequence ID" value="TCP29846.1"/>
    <property type="molecule type" value="Genomic_DNA"/>
</dbReference>
<evidence type="ECO:0000313" key="7">
    <source>
        <dbReference type="EMBL" id="TCP29846.1"/>
    </source>
</evidence>
<dbReference type="InterPro" id="IPR048228">
    <property type="entry name" value="HelD_bacillota"/>
</dbReference>
<dbReference type="InterPro" id="IPR000212">
    <property type="entry name" value="DNA_helicase_UvrD/REP"/>
</dbReference>
<dbReference type="SUPFAM" id="SSF52540">
    <property type="entry name" value="P-loop containing nucleoside triphosphate hydrolases"/>
    <property type="match status" value="1"/>
</dbReference>
<dbReference type="InterPro" id="IPR027785">
    <property type="entry name" value="UvrD-like_helicase_C"/>
</dbReference>
<dbReference type="OrthoDB" id="9787585at2"/>
<evidence type="ECO:0000256" key="1">
    <source>
        <dbReference type="ARBA" id="ARBA00022741"/>
    </source>
</evidence>
<reference evidence="7 8" key="1">
    <citation type="submission" date="2019-03" db="EMBL/GenBank/DDBJ databases">
        <title>Genomic Encyclopedia of Type Strains, Phase IV (KMG-IV): sequencing the most valuable type-strain genomes for metagenomic binning, comparative biology and taxonomic classification.</title>
        <authorList>
            <person name="Goeker M."/>
        </authorList>
    </citation>
    <scope>NUCLEOTIDE SEQUENCE [LARGE SCALE GENOMIC DNA]</scope>
    <source>
        <strain evidence="7 8">DSM 19377</strain>
    </source>
</reference>